<comment type="caution">
    <text evidence="13">The sequence shown here is derived from an EMBL/GenBank/DDBJ whole genome shotgun (WGS) entry which is preliminary data.</text>
</comment>
<gene>
    <name evidence="13" type="ORF">RS030_2240</name>
</gene>
<reference evidence="13 14" key="1">
    <citation type="submission" date="2023-10" db="EMBL/GenBank/DDBJ databases">
        <title>Comparative genomics analysis reveals potential genetic determinants of host preference in Cryptosporidium xiaoi.</title>
        <authorList>
            <person name="Xiao L."/>
            <person name="Li J."/>
        </authorList>
    </citation>
    <scope>NUCLEOTIDE SEQUENCE [LARGE SCALE GENOMIC DNA]</scope>
    <source>
        <strain evidence="13 14">52996</strain>
    </source>
</reference>
<protein>
    <recommendedName>
        <fullName evidence="9">NOL1/NOP2/Sun domain family member 4</fullName>
    </recommendedName>
</protein>
<dbReference type="InterPro" id="IPR049560">
    <property type="entry name" value="MeTrfase_RsmB-F_NOP2_cat"/>
</dbReference>
<dbReference type="InterPro" id="IPR023267">
    <property type="entry name" value="RCMT"/>
</dbReference>
<feature type="active site" description="Nucleophile" evidence="11">
    <location>
        <position position="258"/>
    </location>
</feature>
<evidence type="ECO:0000313" key="13">
    <source>
        <dbReference type="EMBL" id="KAK6588864.1"/>
    </source>
</evidence>
<name>A0AAV9XX30_9CRYT</name>
<dbReference type="Pfam" id="PF01189">
    <property type="entry name" value="Methyltr_RsmB-F"/>
    <property type="match status" value="1"/>
</dbReference>
<evidence type="ECO:0000256" key="8">
    <source>
        <dbReference type="ARBA" id="ARBA00023128"/>
    </source>
</evidence>
<keyword evidence="4 11" id="KW-0808">Transferase</keyword>
<feature type="binding site" evidence="11">
    <location>
        <position position="153"/>
    </location>
    <ligand>
        <name>S-adenosyl-L-methionine</name>
        <dbReference type="ChEBI" id="CHEBI:59789"/>
    </ligand>
</feature>
<evidence type="ECO:0000256" key="4">
    <source>
        <dbReference type="ARBA" id="ARBA00022679"/>
    </source>
</evidence>
<feature type="binding site" evidence="11">
    <location>
        <position position="186"/>
    </location>
    <ligand>
        <name>S-adenosyl-L-methionine</name>
        <dbReference type="ChEBI" id="CHEBI:59789"/>
    </ligand>
</feature>
<keyword evidence="7" id="KW-0809">Transit peptide</keyword>
<evidence type="ECO:0000256" key="2">
    <source>
        <dbReference type="ARBA" id="ARBA00022552"/>
    </source>
</evidence>
<sequence>MNLSGKYGWIAYHEQLFGRDRLRNYLFPSLSTDSKHIAVIDFSVLYKVTIDRVIINGSIYKRWILPFTYKIQSIPDLKTEYSDIVTISEKNVYFMDAASIIVCCLLNVDIDSTILDLCSAPGGKSLILIRRILENVCYESNLTNLKCKVTCNEFNYSRFERLKRVLVSHIGELNMKRLNVETVSVDATSKSISCFFTKKFLSIIVDAPCSSDRHLILSNTLQNWSLKSAKENQKRQVRILRNALGLLEPNGTLLYCTCTLNEKENDDTIEYICKKEGIDSELCLLSLVYTIDKFNNTYSQIEVCIQPLSEKYRKDTINISKHRFANSKLGMEEYDKIIFEYSKFGAYILPDKNNGIGPLYISIINK</sequence>
<keyword evidence="6 11" id="KW-0694">RNA-binding</keyword>
<keyword evidence="3 11" id="KW-0489">Methyltransferase</keyword>
<dbReference type="Gene3D" id="3.40.50.150">
    <property type="entry name" value="Vaccinia Virus protein VP39"/>
    <property type="match status" value="1"/>
</dbReference>
<dbReference type="GO" id="GO:0008173">
    <property type="term" value="F:RNA methyltransferase activity"/>
    <property type="evidence" value="ECO:0007669"/>
    <property type="project" value="InterPro"/>
</dbReference>
<keyword evidence="8" id="KW-0496">Mitochondrion</keyword>
<comment type="similarity">
    <text evidence="11">Belongs to the class I-like SAM-binding methyltransferase superfamily. RsmB/NOP family.</text>
</comment>
<dbReference type="EMBL" id="JAWDEY010000022">
    <property type="protein sequence ID" value="KAK6588864.1"/>
    <property type="molecule type" value="Genomic_DNA"/>
</dbReference>
<evidence type="ECO:0000256" key="1">
    <source>
        <dbReference type="ARBA" id="ARBA00004173"/>
    </source>
</evidence>
<evidence type="ECO:0000256" key="3">
    <source>
        <dbReference type="ARBA" id="ARBA00022603"/>
    </source>
</evidence>
<dbReference type="GO" id="GO:0031167">
    <property type="term" value="P:rRNA methylation"/>
    <property type="evidence" value="ECO:0007669"/>
    <property type="project" value="TreeGrafter"/>
</dbReference>
<dbReference type="InterPro" id="IPR029063">
    <property type="entry name" value="SAM-dependent_MTases_sf"/>
</dbReference>
<feature type="binding site" evidence="11">
    <location>
        <begin position="118"/>
        <end position="124"/>
    </location>
    <ligand>
        <name>S-adenosyl-L-methionine</name>
        <dbReference type="ChEBI" id="CHEBI:59789"/>
    </ligand>
</feature>
<proteinExistence type="inferred from homology"/>
<evidence type="ECO:0000256" key="11">
    <source>
        <dbReference type="PROSITE-ProRule" id="PRU01023"/>
    </source>
</evidence>
<evidence type="ECO:0000256" key="10">
    <source>
        <dbReference type="ARBA" id="ARBA00049302"/>
    </source>
</evidence>
<dbReference type="AlphaFoldDB" id="A0AAV9XX30"/>
<keyword evidence="2" id="KW-0698">rRNA processing</keyword>
<dbReference type="PANTHER" id="PTHR22808">
    <property type="entry name" value="NCL1 YEAST -RELATED NOL1/NOP2/FMU SUN DOMAIN-CONTAINING"/>
    <property type="match status" value="1"/>
</dbReference>
<evidence type="ECO:0000313" key="14">
    <source>
        <dbReference type="Proteomes" id="UP001311799"/>
    </source>
</evidence>
<comment type="subcellular location">
    <subcellularLocation>
        <location evidence="1">Mitochondrion</location>
    </subcellularLocation>
</comment>
<keyword evidence="5 11" id="KW-0949">S-adenosyl-L-methionine</keyword>
<keyword evidence="14" id="KW-1185">Reference proteome</keyword>
<dbReference type="PRINTS" id="PR02008">
    <property type="entry name" value="RCMTFAMILY"/>
</dbReference>
<comment type="catalytic activity">
    <reaction evidence="10">
        <text>a cytidine in rRNA + S-adenosyl-L-methionine = a 5-methylcytidine in rRNA + S-adenosyl-L-homocysteine + H(+)</text>
        <dbReference type="Rhea" id="RHEA:61484"/>
        <dbReference type="Rhea" id="RHEA-COMP:15836"/>
        <dbReference type="Rhea" id="RHEA-COMP:15837"/>
        <dbReference type="ChEBI" id="CHEBI:15378"/>
        <dbReference type="ChEBI" id="CHEBI:57856"/>
        <dbReference type="ChEBI" id="CHEBI:59789"/>
        <dbReference type="ChEBI" id="CHEBI:74483"/>
        <dbReference type="ChEBI" id="CHEBI:82748"/>
    </reaction>
</comment>
<evidence type="ECO:0000256" key="7">
    <source>
        <dbReference type="ARBA" id="ARBA00022946"/>
    </source>
</evidence>
<evidence type="ECO:0000256" key="9">
    <source>
        <dbReference type="ARBA" id="ARBA00042050"/>
    </source>
</evidence>
<dbReference type="InterPro" id="IPR001678">
    <property type="entry name" value="MeTrfase_RsmB-F_NOP2_dom"/>
</dbReference>
<dbReference type="SUPFAM" id="SSF53335">
    <property type="entry name" value="S-adenosyl-L-methionine-dependent methyltransferases"/>
    <property type="match status" value="1"/>
</dbReference>
<dbReference type="GO" id="GO:0005762">
    <property type="term" value="C:mitochondrial large ribosomal subunit"/>
    <property type="evidence" value="ECO:0007669"/>
    <property type="project" value="TreeGrafter"/>
</dbReference>
<feature type="domain" description="SAM-dependent MTase RsmB/NOP-type" evidence="12">
    <location>
        <begin position="16"/>
        <end position="325"/>
    </location>
</feature>
<evidence type="ECO:0000256" key="6">
    <source>
        <dbReference type="ARBA" id="ARBA00022884"/>
    </source>
</evidence>
<evidence type="ECO:0000259" key="12">
    <source>
        <dbReference type="PROSITE" id="PS51686"/>
    </source>
</evidence>
<organism evidence="13 14">
    <name type="scientific">Cryptosporidium xiaoi</name>
    <dbReference type="NCBI Taxonomy" id="659607"/>
    <lineage>
        <taxon>Eukaryota</taxon>
        <taxon>Sar</taxon>
        <taxon>Alveolata</taxon>
        <taxon>Apicomplexa</taxon>
        <taxon>Conoidasida</taxon>
        <taxon>Coccidia</taxon>
        <taxon>Eucoccidiorida</taxon>
        <taxon>Eimeriorina</taxon>
        <taxon>Cryptosporidiidae</taxon>
        <taxon>Cryptosporidium</taxon>
    </lineage>
</organism>
<dbReference type="PANTHER" id="PTHR22808:SF3">
    <property type="entry name" value="5-METHYLCYTOSINE RRNA METHYLTRANSFERASE NSUN4"/>
    <property type="match status" value="1"/>
</dbReference>
<dbReference type="GO" id="GO:0003723">
    <property type="term" value="F:RNA binding"/>
    <property type="evidence" value="ECO:0007669"/>
    <property type="project" value="UniProtKB-UniRule"/>
</dbReference>
<feature type="binding site" evidence="11">
    <location>
        <position position="206"/>
    </location>
    <ligand>
        <name>S-adenosyl-L-methionine</name>
        <dbReference type="ChEBI" id="CHEBI:59789"/>
    </ligand>
</feature>
<dbReference type="PROSITE" id="PS51686">
    <property type="entry name" value="SAM_MT_RSMB_NOP"/>
    <property type="match status" value="1"/>
</dbReference>
<evidence type="ECO:0000256" key="5">
    <source>
        <dbReference type="ARBA" id="ARBA00022691"/>
    </source>
</evidence>
<dbReference type="Proteomes" id="UP001311799">
    <property type="component" value="Unassembled WGS sequence"/>
</dbReference>
<accession>A0AAV9XX30</accession>